<organism evidence="11 12">
    <name type="scientific">Paenibacillus faecis</name>
    <dbReference type="NCBI Taxonomy" id="862114"/>
    <lineage>
        <taxon>Bacteria</taxon>
        <taxon>Bacillati</taxon>
        <taxon>Bacillota</taxon>
        <taxon>Bacilli</taxon>
        <taxon>Bacillales</taxon>
        <taxon>Paenibacillaceae</taxon>
        <taxon>Paenibacillus</taxon>
    </lineage>
</organism>
<feature type="signal peptide" evidence="9">
    <location>
        <begin position="1"/>
        <end position="35"/>
    </location>
</feature>
<keyword evidence="4" id="KW-0378">Hydrolase</keyword>
<keyword evidence="3" id="KW-0645">Protease</keyword>
<evidence type="ECO:0000259" key="10">
    <source>
        <dbReference type="PROSITE" id="PS52035"/>
    </source>
</evidence>
<dbReference type="PROSITE" id="PS52035">
    <property type="entry name" value="PEPTIDASE_M14"/>
    <property type="match status" value="1"/>
</dbReference>
<keyword evidence="5" id="KW-0862">Zinc</keyword>
<evidence type="ECO:0000256" key="3">
    <source>
        <dbReference type="ARBA" id="ARBA00022670"/>
    </source>
</evidence>
<dbReference type="SMART" id="SM00631">
    <property type="entry name" value="Zn_pept"/>
    <property type="match status" value="1"/>
</dbReference>
<dbReference type="SUPFAM" id="SSF53187">
    <property type="entry name" value="Zn-dependent exopeptidases"/>
    <property type="match status" value="1"/>
</dbReference>
<comment type="caution">
    <text evidence="11">The sequence shown here is derived from an EMBL/GenBank/DDBJ whole genome shotgun (WGS) entry which is preliminary data.</text>
</comment>
<feature type="domain" description="Peptidase M14" evidence="10">
    <location>
        <begin position="44"/>
        <end position="340"/>
    </location>
</feature>
<feature type="compositionally biased region" description="Pro residues" evidence="8">
    <location>
        <begin position="532"/>
        <end position="543"/>
    </location>
</feature>
<evidence type="ECO:0000256" key="7">
    <source>
        <dbReference type="PROSITE-ProRule" id="PRU01379"/>
    </source>
</evidence>
<dbReference type="OrthoDB" id="9802862at2"/>
<comment type="similarity">
    <text evidence="2 7">Belongs to the peptidase M14 family.</text>
</comment>
<keyword evidence="12" id="KW-1185">Reference proteome</keyword>
<dbReference type="CDD" id="cd06229">
    <property type="entry name" value="M14_Endopeptidase_I"/>
    <property type="match status" value="1"/>
</dbReference>
<evidence type="ECO:0000256" key="5">
    <source>
        <dbReference type="ARBA" id="ARBA00022833"/>
    </source>
</evidence>
<sequence>MTPTKANKILEKGVFTFLSFLLLLPLFIIPSSAHASTGIVNPNQVYSYKVMQRDIERLAEAYPDLISYQSLGKTKYGRDLWAVKLGRGESVLFLNGSHHAREWMTTSLLMKMIETYALAYTANTTISSYDVRSLLDSVTIWIVPMVNPDGVTLAQQGTAGLPANLANTLRRYNGNSSNFARWKATMEGIDLNRQYPAGWSTIRNSAATPWYQNYKGKQPAQAPEVQMMMAFTKQIDPEITISYHSSGEIIFWHYRTPSQNVARDKSIATVLANLTGYSLVKPEKNPSGGGYKDWFVQTFGRPGFTIEIADYAGERSVPLSKFGGIWSENRLVGLYTAKKSYDLWLEKQKVQYFEQPMDLLAGTPLYPNIGGGAATATASLAPQKLTITARKGDWVQVGAAEGSGWIHPSPGMLTVVEPLDASADVPEVIQTYRYPDAFAPKGPAISPQTVQVTGQSGEWLQIAAETGPLWIRGQGLELKAPLQNSEPGPEPAPAPEIQAPAGPAPENQAPAGPASETQAPAEPTPENQAPAEPTPVQPPPPADSTPEKAPDHAPQNPQEPVRGIVTVEGEIVP</sequence>
<feature type="chain" id="PRO_5022881024" evidence="9">
    <location>
        <begin position="36"/>
        <end position="573"/>
    </location>
</feature>
<dbReference type="GO" id="GO:0006508">
    <property type="term" value="P:proteolysis"/>
    <property type="evidence" value="ECO:0007669"/>
    <property type="project" value="UniProtKB-KW"/>
</dbReference>
<dbReference type="InterPro" id="IPR000834">
    <property type="entry name" value="Peptidase_M14"/>
</dbReference>
<keyword evidence="9" id="KW-0732">Signal</keyword>
<evidence type="ECO:0000313" key="11">
    <source>
        <dbReference type="EMBL" id="TYA15417.1"/>
    </source>
</evidence>
<feature type="active site" description="Proton donor/acceptor" evidence="7">
    <location>
        <position position="307"/>
    </location>
</feature>
<dbReference type="PANTHER" id="PTHR11705:SF143">
    <property type="entry name" value="SLL0236 PROTEIN"/>
    <property type="match status" value="1"/>
</dbReference>
<dbReference type="Pfam" id="PF00246">
    <property type="entry name" value="Peptidase_M14"/>
    <property type="match status" value="1"/>
</dbReference>
<dbReference type="InterPro" id="IPR034274">
    <property type="entry name" value="ENP1_M14_CPD"/>
</dbReference>
<dbReference type="PANTHER" id="PTHR11705">
    <property type="entry name" value="PROTEASE FAMILY M14 CARBOXYPEPTIDASE A,B"/>
    <property type="match status" value="1"/>
</dbReference>
<evidence type="ECO:0000256" key="6">
    <source>
        <dbReference type="ARBA" id="ARBA00023049"/>
    </source>
</evidence>
<dbReference type="Gene3D" id="3.40.630.10">
    <property type="entry name" value="Zn peptidases"/>
    <property type="match status" value="1"/>
</dbReference>
<protein>
    <submittedName>
        <fullName evidence="11">Gamma-D-glutamyl-meso-diaminopimelate peptidase</fullName>
    </submittedName>
</protein>
<dbReference type="AlphaFoldDB" id="A0A5D0D2L3"/>
<gene>
    <name evidence="11" type="ORF">FRY98_07280</name>
</gene>
<evidence type="ECO:0000256" key="8">
    <source>
        <dbReference type="SAM" id="MobiDB-lite"/>
    </source>
</evidence>
<dbReference type="GO" id="GO:0005615">
    <property type="term" value="C:extracellular space"/>
    <property type="evidence" value="ECO:0007669"/>
    <property type="project" value="TreeGrafter"/>
</dbReference>
<keyword evidence="6" id="KW-0482">Metalloprotease</keyword>
<feature type="compositionally biased region" description="Low complexity" evidence="8">
    <location>
        <begin position="495"/>
        <end position="506"/>
    </location>
</feature>
<comment type="cofactor">
    <cofactor evidence="1">
        <name>Zn(2+)</name>
        <dbReference type="ChEBI" id="CHEBI:29105"/>
    </cofactor>
</comment>
<reference evidence="11 12" key="1">
    <citation type="submission" date="2019-08" db="EMBL/GenBank/DDBJ databases">
        <title>Genome sequencing of Paenibacillus faecis DSM 23593(T).</title>
        <authorList>
            <person name="Kook J.-K."/>
            <person name="Park S.-N."/>
            <person name="Lim Y.K."/>
        </authorList>
    </citation>
    <scope>NUCLEOTIDE SEQUENCE [LARGE SCALE GENOMIC DNA]</scope>
    <source>
        <strain evidence="11 12">DSM 23593</strain>
    </source>
</reference>
<name>A0A5D0D2L3_9BACL</name>
<dbReference type="EMBL" id="VSDO01000001">
    <property type="protein sequence ID" value="TYA15417.1"/>
    <property type="molecule type" value="Genomic_DNA"/>
</dbReference>
<proteinExistence type="inferred from homology"/>
<evidence type="ECO:0000256" key="1">
    <source>
        <dbReference type="ARBA" id="ARBA00001947"/>
    </source>
</evidence>
<dbReference type="PRINTS" id="PR00765">
    <property type="entry name" value="CRBOXYPTASEA"/>
</dbReference>
<dbReference type="Proteomes" id="UP000325218">
    <property type="component" value="Unassembled WGS sequence"/>
</dbReference>
<evidence type="ECO:0000256" key="9">
    <source>
        <dbReference type="SAM" id="SignalP"/>
    </source>
</evidence>
<dbReference type="GO" id="GO:0008270">
    <property type="term" value="F:zinc ion binding"/>
    <property type="evidence" value="ECO:0007669"/>
    <property type="project" value="InterPro"/>
</dbReference>
<evidence type="ECO:0000313" key="12">
    <source>
        <dbReference type="Proteomes" id="UP000325218"/>
    </source>
</evidence>
<evidence type="ECO:0000256" key="4">
    <source>
        <dbReference type="ARBA" id="ARBA00022801"/>
    </source>
</evidence>
<dbReference type="RefSeq" id="WP_148451007.1">
    <property type="nucleotide sequence ID" value="NZ_VSDO01000001.1"/>
</dbReference>
<evidence type="ECO:0000256" key="2">
    <source>
        <dbReference type="ARBA" id="ARBA00005988"/>
    </source>
</evidence>
<dbReference type="GO" id="GO:0004181">
    <property type="term" value="F:metallocarboxypeptidase activity"/>
    <property type="evidence" value="ECO:0007669"/>
    <property type="project" value="InterPro"/>
</dbReference>
<feature type="region of interest" description="Disordered" evidence="8">
    <location>
        <begin position="480"/>
        <end position="573"/>
    </location>
</feature>
<accession>A0A5D0D2L3</accession>